<gene>
    <name evidence="1" type="ORF">OCU04_011560</name>
</gene>
<dbReference type="AlphaFoldDB" id="A0A9X0DDW6"/>
<proteinExistence type="predicted"/>
<protein>
    <submittedName>
        <fullName evidence="1">Uncharacterized protein</fullName>
    </submittedName>
</protein>
<reference evidence="1" key="1">
    <citation type="submission" date="2022-11" db="EMBL/GenBank/DDBJ databases">
        <title>Genome Resource of Sclerotinia nivalis Strain SnTB1, a Plant Pathogen Isolated from American Ginseng.</title>
        <authorList>
            <person name="Fan S."/>
        </authorList>
    </citation>
    <scope>NUCLEOTIDE SEQUENCE</scope>
    <source>
        <strain evidence="1">SnTB1</strain>
    </source>
</reference>
<evidence type="ECO:0000313" key="1">
    <source>
        <dbReference type="EMBL" id="KAJ8059941.1"/>
    </source>
</evidence>
<dbReference type="EMBL" id="JAPEIS010000014">
    <property type="protein sequence ID" value="KAJ8059941.1"/>
    <property type="molecule type" value="Genomic_DNA"/>
</dbReference>
<comment type="caution">
    <text evidence="1">The sequence shown here is derived from an EMBL/GenBank/DDBJ whole genome shotgun (WGS) entry which is preliminary data.</text>
</comment>
<sequence>MNSFAQTKNETLEKYYSQAKDIQYNIKLKDISIFEKNFDVINTIIQKKLIFNFIKRLIDLTLRNHFISNNTIYRSLAKNYYPIQSTKRNIKLQDLFINDKIVKELTNSISNTKSKGFTKE</sequence>
<evidence type="ECO:0000313" key="2">
    <source>
        <dbReference type="Proteomes" id="UP001152300"/>
    </source>
</evidence>
<accession>A0A9X0DDW6</accession>
<keyword evidence="2" id="KW-1185">Reference proteome</keyword>
<name>A0A9X0DDW6_9HELO</name>
<dbReference type="Proteomes" id="UP001152300">
    <property type="component" value="Unassembled WGS sequence"/>
</dbReference>
<organism evidence="1 2">
    <name type="scientific">Sclerotinia nivalis</name>
    <dbReference type="NCBI Taxonomy" id="352851"/>
    <lineage>
        <taxon>Eukaryota</taxon>
        <taxon>Fungi</taxon>
        <taxon>Dikarya</taxon>
        <taxon>Ascomycota</taxon>
        <taxon>Pezizomycotina</taxon>
        <taxon>Leotiomycetes</taxon>
        <taxon>Helotiales</taxon>
        <taxon>Sclerotiniaceae</taxon>
        <taxon>Sclerotinia</taxon>
    </lineage>
</organism>